<accession>A0A1B4FTY2</accession>
<sequence length="97" mass="9862">MKRATFMAVAAIFAVAAQSAFAHGMPERVFKERKPIRAETQPPPPPPPHRDAPSPDCAPGCRAGAKLTQRGGGASSANLPSAEIEATAGARSAVSGG</sequence>
<evidence type="ECO:0000256" key="1">
    <source>
        <dbReference type="SAM" id="MobiDB-lite"/>
    </source>
</evidence>
<dbReference type="Proteomes" id="UP000067711">
    <property type="component" value="Chromosome 2"/>
</dbReference>
<dbReference type="AlphaFoldDB" id="A0A1B4FTY2"/>
<keyword evidence="2" id="KW-0732">Signal</keyword>
<dbReference type="RefSeq" id="WP_066496528.1">
    <property type="nucleotide sequence ID" value="NZ_CP013388.1"/>
</dbReference>
<evidence type="ECO:0000313" key="3">
    <source>
        <dbReference type="EMBL" id="AOJ07129.1"/>
    </source>
</evidence>
<feature type="signal peptide" evidence="2">
    <location>
        <begin position="1"/>
        <end position="22"/>
    </location>
</feature>
<feature type="chain" id="PRO_5015327914" evidence="2">
    <location>
        <begin position="23"/>
        <end position="97"/>
    </location>
</feature>
<protein>
    <submittedName>
        <fullName evidence="3">Uncharacterized protein</fullName>
    </submittedName>
</protein>
<gene>
    <name evidence="3" type="ORF">WS71_07230</name>
</gene>
<name>A0A1B4FTY2_9BURK</name>
<dbReference type="EMBL" id="CP013388">
    <property type="protein sequence ID" value="AOJ07129.1"/>
    <property type="molecule type" value="Genomic_DNA"/>
</dbReference>
<evidence type="ECO:0000313" key="4">
    <source>
        <dbReference type="Proteomes" id="UP000067711"/>
    </source>
</evidence>
<evidence type="ECO:0000256" key="2">
    <source>
        <dbReference type="SAM" id="SignalP"/>
    </source>
</evidence>
<proteinExistence type="predicted"/>
<feature type="region of interest" description="Disordered" evidence="1">
    <location>
        <begin position="31"/>
        <end position="81"/>
    </location>
</feature>
<organism evidence="3 4">
    <name type="scientific">Burkholderia mayonis</name>
    <dbReference type="NCBI Taxonomy" id="1385591"/>
    <lineage>
        <taxon>Bacteria</taxon>
        <taxon>Pseudomonadati</taxon>
        <taxon>Pseudomonadota</taxon>
        <taxon>Betaproteobacteria</taxon>
        <taxon>Burkholderiales</taxon>
        <taxon>Burkholderiaceae</taxon>
        <taxon>Burkholderia</taxon>
        <taxon>pseudomallei group</taxon>
    </lineage>
</organism>
<reference evidence="3 4" key="1">
    <citation type="submission" date="2015-12" db="EMBL/GenBank/DDBJ databases">
        <title>Diversity of Burkholderia near neighbor genomes.</title>
        <authorList>
            <person name="Sahl J."/>
            <person name="Wagner D."/>
            <person name="Keim P."/>
        </authorList>
    </citation>
    <scope>NUCLEOTIDE SEQUENCE [LARGE SCALE GENOMIC DNA]</scope>
    <source>
        <strain evidence="3 4">BDU8</strain>
    </source>
</reference>